<feature type="region of interest" description="Disordered" evidence="1">
    <location>
        <begin position="1"/>
        <end position="27"/>
    </location>
</feature>
<dbReference type="Proteomes" id="UP001617427">
    <property type="component" value="Unassembled WGS sequence"/>
</dbReference>
<dbReference type="RefSeq" id="WP_402703164.1">
    <property type="nucleotide sequence ID" value="NZ_JBIUZV010000016.1"/>
</dbReference>
<name>A0ABW8F4P7_9BURK</name>
<keyword evidence="4" id="KW-1185">Reference proteome</keyword>
<accession>A0ABW8F4P7</accession>
<feature type="domain" description="Oxidoreductase-like" evidence="2">
    <location>
        <begin position="20"/>
        <end position="59"/>
    </location>
</feature>
<dbReference type="Pfam" id="PF09791">
    <property type="entry name" value="Oxidored-like"/>
    <property type="match status" value="1"/>
</dbReference>
<sequence>MNSGKSAQQDTASRIDDPAPVPPIEPELEDCCGNGCVPCIFDIYEQARERYLEQLDAWNQRQAERAAMGKKPRGKDRK</sequence>
<organism evidence="3 4">
    <name type="scientific">Herbaspirillum chlorophenolicum</name>
    <dbReference type="NCBI Taxonomy" id="211589"/>
    <lineage>
        <taxon>Bacteria</taxon>
        <taxon>Pseudomonadati</taxon>
        <taxon>Pseudomonadota</taxon>
        <taxon>Betaproteobacteria</taxon>
        <taxon>Burkholderiales</taxon>
        <taxon>Oxalobacteraceae</taxon>
        <taxon>Herbaspirillum</taxon>
    </lineage>
</organism>
<gene>
    <name evidence="3" type="ORF">ACIPEN_20620</name>
</gene>
<protein>
    <submittedName>
        <fullName evidence="3">Oxidoreductase-like domain-containing protein</fullName>
    </submittedName>
</protein>
<dbReference type="EMBL" id="JBIUZV010000016">
    <property type="protein sequence ID" value="MFJ3048246.1"/>
    <property type="molecule type" value="Genomic_DNA"/>
</dbReference>
<proteinExistence type="predicted"/>
<evidence type="ECO:0000256" key="1">
    <source>
        <dbReference type="SAM" id="MobiDB-lite"/>
    </source>
</evidence>
<dbReference type="InterPro" id="IPR019180">
    <property type="entry name" value="Oxidoreductase-like_N"/>
</dbReference>
<evidence type="ECO:0000313" key="3">
    <source>
        <dbReference type="EMBL" id="MFJ3048246.1"/>
    </source>
</evidence>
<reference evidence="3 4" key="1">
    <citation type="submission" date="2024-10" db="EMBL/GenBank/DDBJ databases">
        <title>The Natural Products Discovery Center: Release of the First 8490 Sequenced Strains for Exploring Actinobacteria Biosynthetic Diversity.</title>
        <authorList>
            <person name="Kalkreuter E."/>
            <person name="Kautsar S.A."/>
            <person name="Yang D."/>
            <person name="Bader C.D."/>
            <person name="Teijaro C.N."/>
            <person name="Fluegel L."/>
            <person name="Davis C.M."/>
            <person name="Simpson J.R."/>
            <person name="Lauterbach L."/>
            <person name="Steele A.D."/>
            <person name="Gui C."/>
            <person name="Meng S."/>
            <person name="Li G."/>
            <person name="Viehrig K."/>
            <person name="Ye F."/>
            <person name="Su P."/>
            <person name="Kiefer A.F."/>
            <person name="Nichols A."/>
            <person name="Cepeda A.J."/>
            <person name="Yan W."/>
            <person name="Fan B."/>
            <person name="Jiang Y."/>
            <person name="Adhikari A."/>
            <person name="Zheng C.-J."/>
            <person name="Schuster L."/>
            <person name="Cowan T.M."/>
            <person name="Smanski M.J."/>
            <person name="Chevrette M.G."/>
            <person name="De Carvalho L.P.S."/>
            <person name="Shen B."/>
        </authorList>
    </citation>
    <scope>NUCLEOTIDE SEQUENCE [LARGE SCALE GENOMIC DNA]</scope>
    <source>
        <strain evidence="3 4">NPDC087045</strain>
    </source>
</reference>
<evidence type="ECO:0000313" key="4">
    <source>
        <dbReference type="Proteomes" id="UP001617427"/>
    </source>
</evidence>
<feature type="compositionally biased region" description="Polar residues" evidence="1">
    <location>
        <begin position="1"/>
        <end position="12"/>
    </location>
</feature>
<evidence type="ECO:0000259" key="2">
    <source>
        <dbReference type="Pfam" id="PF09791"/>
    </source>
</evidence>
<comment type="caution">
    <text evidence="3">The sequence shown here is derived from an EMBL/GenBank/DDBJ whole genome shotgun (WGS) entry which is preliminary data.</text>
</comment>